<gene>
    <name evidence="1" type="ORF">THASP1DRAFT_28073</name>
</gene>
<sequence>MNAERQEQDRLALAGETPVAGLLCDLGTFAAPHLALAHSAGRVEVLDALGRRVYRYQLSAPADRLTVLESDAGPCLVVASIAGELTAFFDGAVRWRMDAESYLRACEQLAPDAEAIRHSYGLRVTCLGTAWLPSGMFTNFASTGAALEHFLLVSSAARPDLLGFVRAGQLVAVQRVPAPVTAIAAGYVHAVSTPSAGEQVIVGCEDGAIYLVIANGRRPDVNSQPQRLLQFQHPISNIVLHAPAALPKGATALVACTTRSNEIHLARNDEVIARWNVNEWIGYVNITAHPSQEKQQASGARHASEKQDMLVMFTAQNILLSVRINFATTNAEHHIA</sequence>
<organism evidence="1 2">
    <name type="scientific">Thamnocephalis sphaerospora</name>
    <dbReference type="NCBI Taxonomy" id="78915"/>
    <lineage>
        <taxon>Eukaryota</taxon>
        <taxon>Fungi</taxon>
        <taxon>Fungi incertae sedis</taxon>
        <taxon>Zoopagomycota</taxon>
        <taxon>Zoopagomycotina</taxon>
        <taxon>Zoopagomycetes</taxon>
        <taxon>Zoopagales</taxon>
        <taxon>Sigmoideomycetaceae</taxon>
        <taxon>Thamnocephalis</taxon>
    </lineage>
</organism>
<evidence type="ECO:0000313" key="1">
    <source>
        <dbReference type="EMBL" id="RKP10133.1"/>
    </source>
</evidence>
<dbReference type="Proteomes" id="UP000271241">
    <property type="component" value="Unassembled WGS sequence"/>
</dbReference>
<proteinExistence type="predicted"/>
<evidence type="ECO:0000313" key="2">
    <source>
        <dbReference type="Proteomes" id="UP000271241"/>
    </source>
</evidence>
<dbReference type="AlphaFoldDB" id="A0A4P9XV50"/>
<accession>A0A4P9XV50</accession>
<dbReference type="EMBL" id="KZ992468">
    <property type="protein sequence ID" value="RKP10133.1"/>
    <property type="molecule type" value="Genomic_DNA"/>
</dbReference>
<protein>
    <submittedName>
        <fullName evidence="1">Uncharacterized protein</fullName>
    </submittedName>
</protein>
<name>A0A4P9XV50_9FUNG</name>
<reference evidence="2" key="1">
    <citation type="journal article" date="2018" name="Nat. Microbiol.">
        <title>Leveraging single-cell genomics to expand the fungal tree of life.</title>
        <authorList>
            <person name="Ahrendt S.R."/>
            <person name="Quandt C.A."/>
            <person name="Ciobanu D."/>
            <person name="Clum A."/>
            <person name="Salamov A."/>
            <person name="Andreopoulos B."/>
            <person name="Cheng J.F."/>
            <person name="Woyke T."/>
            <person name="Pelin A."/>
            <person name="Henrissat B."/>
            <person name="Reynolds N.K."/>
            <person name="Benny G.L."/>
            <person name="Smith M.E."/>
            <person name="James T.Y."/>
            <person name="Grigoriev I.V."/>
        </authorList>
    </citation>
    <scope>NUCLEOTIDE SEQUENCE [LARGE SCALE GENOMIC DNA]</scope>
    <source>
        <strain evidence="2">RSA 1356</strain>
    </source>
</reference>
<dbReference type="OrthoDB" id="5596733at2759"/>
<keyword evidence="2" id="KW-1185">Reference proteome</keyword>